<dbReference type="Proteomes" id="UP000235672">
    <property type="component" value="Unassembled WGS sequence"/>
</dbReference>
<protein>
    <submittedName>
        <fullName evidence="1">Uncharacterized protein</fullName>
    </submittedName>
</protein>
<dbReference type="EMBL" id="KZ613504">
    <property type="protein sequence ID" value="PMD16601.1"/>
    <property type="molecule type" value="Genomic_DNA"/>
</dbReference>
<dbReference type="AlphaFoldDB" id="A0A2J6PRH3"/>
<evidence type="ECO:0000313" key="2">
    <source>
        <dbReference type="Proteomes" id="UP000235672"/>
    </source>
</evidence>
<reference evidence="1 2" key="1">
    <citation type="submission" date="2016-05" db="EMBL/GenBank/DDBJ databases">
        <title>A degradative enzymes factory behind the ericoid mycorrhizal symbiosis.</title>
        <authorList>
            <consortium name="DOE Joint Genome Institute"/>
            <person name="Martino E."/>
            <person name="Morin E."/>
            <person name="Grelet G."/>
            <person name="Kuo A."/>
            <person name="Kohler A."/>
            <person name="Daghino S."/>
            <person name="Barry K."/>
            <person name="Choi C."/>
            <person name="Cichocki N."/>
            <person name="Clum A."/>
            <person name="Copeland A."/>
            <person name="Hainaut M."/>
            <person name="Haridas S."/>
            <person name="Labutti K."/>
            <person name="Lindquist E."/>
            <person name="Lipzen A."/>
            <person name="Khouja H.-R."/>
            <person name="Murat C."/>
            <person name="Ohm R."/>
            <person name="Olson A."/>
            <person name="Spatafora J."/>
            <person name="Veneault-Fourrey C."/>
            <person name="Henrissat B."/>
            <person name="Grigoriev I."/>
            <person name="Martin F."/>
            <person name="Perotto S."/>
        </authorList>
    </citation>
    <scope>NUCLEOTIDE SEQUENCE [LARGE SCALE GENOMIC DNA]</scope>
    <source>
        <strain evidence="1 2">UAMH 7357</strain>
    </source>
</reference>
<evidence type="ECO:0000313" key="1">
    <source>
        <dbReference type="EMBL" id="PMD16601.1"/>
    </source>
</evidence>
<name>A0A2J6PRH3_9HELO</name>
<keyword evidence="2" id="KW-1185">Reference proteome</keyword>
<gene>
    <name evidence="1" type="ORF">NA56DRAFT_708491</name>
</gene>
<organism evidence="1 2">
    <name type="scientific">Hyaloscypha hepaticicola</name>
    <dbReference type="NCBI Taxonomy" id="2082293"/>
    <lineage>
        <taxon>Eukaryota</taxon>
        <taxon>Fungi</taxon>
        <taxon>Dikarya</taxon>
        <taxon>Ascomycota</taxon>
        <taxon>Pezizomycotina</taxon>
        <taxon>Leotiomycetes</taxon>
        <taxon>Helotiales</taxon>
        <taxon>Hyaloscyphaceae</taxon>
        <taxon>Hyaloscypha</taxon>
    </lineage>
</organism>
<proteinExistence type="predicted"/>
<sequence length="117" mass="13266">MYYGTVKKPTLTYLSMLLFPCLDNEAGNLTWKWVICNIPSKASHKSTNVQEVVCKFHTSDIDQYSTIFEMSYNYLVLFGSLQSSVVYSFTVYSSTFSNLDIISMPLSRSKEKATAPC</sequence>
<accession>A0A2J6PRH3</accession>